<dbReference type="PROSITE" id="PS50878">
    <property type="entry name" value="RT_POL"/>
    <property type="match status" value="1"/>
</dbReference>
<reference evidence="5" key="1">
    <citation type="journal article" date="2022" name="Int. J. Mol. Sci.">
        <title>Draft Genome of Tanacetum Coccineum: Genomic Comparison of Closely Related Tanacetum-Family Plants.</title>
        <authorList>
            <person name="Yamashiro T."/>
            <person name="Shiraishi A."/>
            <person name="Nakayama K."/>
            <person name="Satake H."/>
        </authorList>
    </citation>
    <scope>NUCLEOTIDE SEQUENCE</scope>
</reference>
<dbReference type="InterPro" id="IPR000477">
    <property type="entry name" value="RT_dom"/>
</dbReference>
<keyword evidence="6" id="KW-1185">Reference proteome</keyword>
<dbReference type="Gene3D" id="3.10.10.10">
    <property type="entry name" value="HIV Type 1 Reverse Transcriptase, subunit A, domain 1"/>
    <property type="match status" value="1"/>
</dbReference>
<comment type="caution">
    <text evidence="5">The sequence shown here is derived from an EMBL/GenBank/DDBJ whole genome shotgun (WGS) entry which is preliminary data.</text>
</comment>
<sequence>MEDEFYHLTVKGNDLKTYVTRFQELATLCPTMVPDSKKMMEVFIEGLPRSIEGNVTKHTLVQVSSDHKRKFDDKRTFNNNNYRNTNTNNRYNNHQPQQNRRQETFRSYAVTPTENNGYTGNRPLCKKCTLHHIGPCTVKCNTCNKVGHLTKNCINKGPATRSNLLPVTVTCHAYGEKGHYANQCRKTTNNNAQGRAYMLRDRNAHQDPNVVTGMFLLNQHLARVLFDSGADKSFVSISLASMLNIPPITIDTFYNIEMADGNLVSTNTVIQGCTLTLLNQPFEIDLMPIKLGSFDVVIGIDWLSKYHARIICDEKVVHIPIKGETLIIRVMEKKSDEKRLEDIPVVREFSEVFPEDLPSVSPVRQVEFHIDLIPGAGPELNKLTVKNRYPLPRIDDLFDQLQGSSVYSKIDLRSGYHQLRVRDEDIPKTAFRTRYKHYEFQVMPFGLTNAPAVFMDLMNRVCKPYLDKFVIVFIDDILIYSRNKKEHTNYLRIILDLLKKEKLHAKFSKCDFWIRIVQFLRHLIDSQGLHVDPAKIKVVKNWTSPTTPTEIHQFLGLAGYYQKFLKDCKKLCEAPILALPEGNDDFVVYCDASHQGLGAVLMQKEEVIAYASR</sequence>
<keyword evidence="1" id="KW-0479">Metal-binding</keyword>
<evidence type="ECO:0000313" key="5">
    <source>
        <dbReference type="EMBL" id="GJS94322.1"/>
    </source>
</evidence>
<feature type="region of interest" description="Disordered" evidence="2">
    <location>
        <begin position="79"/>
        <end position="101"/>
    </location>
</feature>
<keyword evidence="1" id="KW-0862">Zinc</keyword>
<feature type="compositionally biased region" description="Low complexity" evidence="2">
    <location>
        <begin position="79"/>
        <end position="93"/>
    </location>
</feature>
<keyword evidence="1" id="KW-0863">Zinc-finger</keyword>
<dbReference type="InterPro" id="IPR041577">
    <property type="entry name" value="RT_RNaseH_2"/>
</dbReference>
<dbReference type="Pfam" id="PF17919">
    <property type="entry name" value="RT_RNaseH_2"/>
    <property type="match status" value="1"/>
</dbReference>
<accession>A0ABQ4ZWE6</accession>
<dbReference type="GO" id="GO:0003964">
    <property type="term" value="F:RNA-directed DNA polymerase activity"/>
    <property type="evidence" value="ECO:0007669"/>
    <property type="project" value="UniProtKB-KW"/>
</dbReference>
<dbReference type="InterPro" id="IPR043128">
    <property type="entry name" value="Rev_trsase/Diguanyl_cyclase"/>
</dbReference>
<keyword evidence="5" id="KW-0548">Nucleotidyltransferase</keyword>
<protein>
    <submittedName>
        <fullName evidence="5">Reverse transcriptase domain-containing protein</fullName>
    </submittedName>
</protein>
<dbReference type="Gene3D" id="3.30.70.270">
    <property type="match status" value="2"/>
</dbReference>
<dbReference type="EMBL" id="BQNB010011723">
    <property type="protein sequence ID" value="GJS94322.1"/>
    <property type="molecule type" value="Genomic_DNA"/>
</dbReference>
<dbReference type="SUPFAM" id="SSF50630">
    <property type="entry name" value="Acid proteases"/>
    <property type="match status" value="1"/>
</dbReference>
<dbReference type="InterPro" id="IPR053134">
    <property type="entry name" value="RNA-dir_DNA_polymerase"/>
</dbReference>
<dbReference type="Pfam" id="PF00078">
    <property type="entry name" value="RVT_1"/>
    <property type="match status" value="1"/>
</dbReference>
<proteinExistence type="predicted"/>
<evidence type="ECO:0000313" key="6">
    <source>
        <dbReference type="Proteomes" id="UP001151760"/>
    </source>
</evidence>
<evidence type="ECO:0000259" key="3">
    <source>
        <dbReference type="PROSITE" id="PS50158"/>
    </source>
</evidence>
<dbReference type="SUPFAM" id="SSF56672">
    <property type="entry name" value="DNA/RNA polymerases"/>
    <property type="match status" value="1"/>
</dbReference>
<dbReference type="PANTHER" id="PTHR24559">
    <property type="entry name" value="TRANSPOSON TY3-I GAG-POL POLYPROTEIN"/>
    <property type="match status" value="1"/>
</dbReference>
<feature type="domain" description="Reverse transcriptase" evidence="4">
    <location>
        <begin position="300"/>
        <end position="531"/>
    </location>
</feature>
<dbReference type="InterPro" id="IPR021109">
    <property type="entry name" value="Peptidase_aspartic_dom_sf"/>
</dbReference>
<evidence type="ECO:0000256" key="1">
    <source>
        <dbReference type="PROSITE-ProRule" id="PRU00047"/>
    </source>
</evidence>
<dbReference type="Proteomes" id="UP001151760">
    <property type="component" value="Unassembled WGS sequence"/>
</dbReference>
<dbReference type="SMART" id="SM00343">
    <property type="entry name" value="ZnF_C2HC"/>
    <property type="match status" value="2"/>
</dbReference>
<dbReference type="PANTHER" id="PTHR24559:SF427">
    <property type="entry name" value="RNA-DIRECTED DNA POLYMERASE"/>
    <property type="match status" value="1"/>
</dbReference>
<feature type="domain" description="CCHC-type" evidence="3">
    <location>
        <begin position="139"/>
        <end position="153"/>
    </location>
</feature>
<evidence type="ECO:0000256" key="2">
    <source>
        <dbReference type="SAM" id="MobiDB-lite"/>
    </source>
</evidence>
<dbReference type="Gene3D" id="2.40.70.10">
    <property type="entry name" value="Acid Proteases"/>
    <property type="match status" value="1"/>
</dbReference>
<reference evidence="5" key="2">
    <citation type="submission" date="2022-01" db="EMBL/GenBank/DDBJ databases">
        <authorList>
            <person name="Yamashiro T."/>
            <person name="Shiraishi A."/>
            <person name="Satake H."/>
            <person name="Nakayama K."/>
        </authorList>
    </citation>
    <scope>NUCLEOTIDE SEQUENCE</scope>
</reference>
<dbReference type="CDD" id="cd00303">
    <property type="entry name" value="retropepsin_like"/>
    <property type="match status" value="1"/>
</dbReference>
<dbReference type="InterPro" id="IPR001878">
    <property type="entry name" value="Znf_CCHC"/>
</dbReference>
<dbReference type="InterPro" id="IPR043502">
    <property type="entry name" value="DNA/RNA_pol_sf"/>
</dbReference>
<keyword evidence="5" id="KW-0808">Transferase</keyword>
<name>A0ABQ4ZWE6_9ASTR</name>
<evidence type="ECO:0000259" key="4">
    <source>
        <dbReference type="PROSITE" id="PS50878"/>
    </source>
</evidence>
<dbReference type="Gene3D" id="4.10.60.10">
    <property type="entry name" value="Zinc finger, CCHC-type"/>
    <property type="match status" value="1"/>
</dbReference>
<dbReference type="Pfam" id="PF08284">
    <property type="entry name" value="RVP_2"/>
    <property type="match status" value="1"/>
</dbReference>
<dbReference type="PROSITE" id="PS50158">
    <property type="entry name" value="ZF_CCHC"/>
    <property type="match status" value="1"/>
</dbReference>
<organism evidence="5 6">
    <name type="scientific">Tanacetum coccineum</name>
    <dbReference type="NCBI Taxonomy" id="301880"/>
    <lineage>
        <taxon>Eukaryota</taxon>
        <taxon>Viridiplantae</taxon>
        <taxon>Streptophyta</taxon>
        <taxon>Embryophyta</taxon>
        <taxon>Tracheophyta</taxon>
        <taxon>Spermatophyta</taxon>
        <taxon>Magnoliopsida</taxon>
        <taxon>eudicotyledons</taxon>
        <taxon>Gunneridae</taxon>
        <taxon>Pentapetalae</taxon>
        <taxon>asterids</taxon>
        <taxon>campanulids</taxon>
        <taxon>Asterales</taxon>
        <taxon>Asteraceae</taxon>
        <taxon>Asteroideae</taxon>
        <taxon>Anthemideae</taxon>
        <taxon>Anthemidinae</taxon>
        <taxon>Tanacetum</taxon>
    </lineage>
</organism>
<keyword evidence="5" id="KW-0695">RNA-directed DNA polymerase</keyword>
<dbReference type="CDD" id="cd01647">
    <property type="entry name" value="RT_LTR"/>
    <property type="match status" value="1"/>
</dbReference>
<gene>
    <name evidence="5" type="ORF">Tco_0801290</name>
</gene>